<dbReference type="Proteomes" id="UP000642488">
    <property type="component" value="Unassembled WGS sequence"/>
</dbReference>
<evidence type="ECO:0000259" key="2">
    <source>
        <dbReference type="SMART" id="SM00642"/>
    </source>
</evidence>
<sequence>MARSLKNPTIYEIYPRSFRDTTGTGEGDLRGVIDNLGHVRDLGVDAVWLAPFYVSPMDDGGYDIADHRAVDPRFGTLDDVDALIETAHGMGLGVIFDLVFNHTSCEHPNFLAAIDGDEDAAARYVWRDPKPDGTAPNNWLSFFGQPAWTWNHKRRQYYFHQFLSCQPSLDLRHGPVQDDHRETVEFWCARGVDGFRMDAITSYLFDTSMKDNPPASPEVKAKVSGADFNPYTWQDHVYDMLPGDGAAFGATVRDWAGPDKWIVGENNSGNRAIELSRNFTHEGRLDAAYPLLLGEGGGDPRTYADLIARMDGDWIAPWWLSNHDVARHVSAHGDGTAQAAKFFALLLSVLPGSLMLFQGEELGLPHPTLSKEATRDPHDLLYWPDGPGRDGARVPLPWDDGPNGGFSSGTPWLPMGWPAGLSVAAQDSDPQSVLSFYRRVLALRGQAGFPDPDTVSADVEGAVLRLAIEAGGASWRGVFDFGDRIALPEDGETIVEVTGPSRFAARLSRV</sequence>
<dbReference type="RefSeq" id="WP_198916428.1">
    <property type="nucleotide sequence ID" value="NZ_JAEKPD010000009.1"/>
</dbReference>
<keyword evidence="4" id="KW-1185">Reference proteome</keyword>
<dbReference type="SUPFAM" id="SSF51445">
    <property type="entry name" value="(Trans)glycosidases"/>
    <property type="match status" value="1"/>
</dbReference>
<dbReference type="EMBL" id="JAEKPD010000009">
    <property type="protein sequence ID" value="MBJ3763254.1"/>
    <property type="molecule type" value="Genomic_DNA"/>
</dbReference>
<dbReference type="AlphaFoldDB" id="A0A934IA07"/>
<dbReference type="InterPro" id="IPR045857">
    <property type="entry name" value="O16G_dom_2"/>
</dbReference>
<name>A0A934IA07_9RHOB</name>
<comment type="similarity">
    <text evidence="1">Belongs to the glycosyl hydrolase 13 family.</text>
</comment>
<comment type="caution">
    <text evidence="3">The sequence shown here is derived from an EMBL/GenBank/DDBJ whole genome shotgun (WGS) entry which is preliminary data.</text>
</comment>
<protein>
    <submittedName>
        <fullName evidence="3">Alpha-amylase</fullName>
    </submittedName>
</protein>
<reference evidence="3" key="1">
    <citation type="submission" date="2020-12" db="EMBL/GenBank/DDBJ databases">
        <title>Bacterial taxonomy.</title>
        <authorList>
            <person name="Pan X."/>
        </authorList>
    </citation>
    <scope>NUCLEOTIDE SEQUENCE</scope>
    <source>
        <strain evidence="3">KCTC 52957</strain>
    </source>
</reference>
<feature type="domain" description="Glycosyl hydrolase family 13 catalytic" evidence="2">
    <location>
        <begin position="12"/>
        <end position="393"/>
    </location>
</feature>
<dbReference type="GO" id="GO:0009313">
    <property type="term" value="P:oligosaccharide catabolic process"/>
    <property type="evidence" value="ECO:0007669"/>
    <property type="project" value="TreeGrafter"/>
</dbReference>
<evidence type="ECO:0000313" key="3">
    <source>
        <dbReference type="EMBL" id="MBJ3763254.1"/>
    </source>
</evidence>
<accession>A0A934IA07</accession>
<evidence type="ECO:0000256" key="1">
    <source>
        <dbReference type="ARBA" id="ARBA00008061"/>
    </source>
</evidence>
<dbReference type="PANTHER" id="PTHR10357:SF179">
    <property type="entry name" value="NEUTRAL AND BASIC AMINO ACID TRANSPORT PROTEIN RBAT"/>
    <property type="match status" value="1"/>
</dbReference>
<dbReference type="SMART" id="SM00642">
    <property type="entry name" value="Aamy"/>
    <property type="match status" value="1"/>
</dbReference>
<dbReference type="Gene3D" id="3.90.400.10">
    <property type="entry name" value="Oligo-1,6-glucosidase, Domain 2"/>
    <property type="match status" value="1"/>
</dbReference>
<dbReference type="InterPro" id="IPR017853">
    <property type="entry name" value="GH"/>
</dbReference>
<gene>
    <name evidence="3" type="ORF">ILP92_10900</name>
</gene>
<organism evidence="3 4">
    <name type="scientific">Palleronia pontilimi</name>
    <dbReference type="NCBI Taxonomy" id="1964209"/>
    <lineage>
        <taxon>Bacteria</taxon>
        <taxon>Pseudomonadati</taxon>
        <taxon>Pseudomonadota</taxon>
        <taxon>Alphaproteobacteria</taxon>
        <taxon>Rhodobacterales</taxon>
        <taxon>Roseobacteraceae</taxon>
        <taxon>Palleronia</taxon>
    </lineage>
</organism>
<evidence type="ECO:0000313" key="4">
    <source>
        <dbReference type="Proteomes" id="UP000642488"/>
    </source>
</evidence>
<proteinExistence type="inferred from homology"/>
<dbReference type="GO" id="GO:0004556">
    <property type="term" value="F:alpha-amylase activity"/>
    <property type="evidence" value="ECO:0007669"/>
    <property type="project" value="TreeGrafter"/>
</dbReference>
<dbReference type="Gene3D" id="3.20.20.80">
    <property type="entry name" value="Glycosidases"/>
    <property type="match status" value="1"/>
</dbReference>
<dbReference type="Pfam" id="PF00128">
    <property type="entry name" value="Alpha-amylase"/>
    <property type="match status" value="2"/>
</dbReference>
<dbReference type="InterPro" id="IPR006047">
    <property type="entry name" value="GH13_cat_dom"/>
</dbReference>
<dbReference type="PANTHER" id="PTHR10357">
    <property type="entry name" value="ALPHA-AMYLASE FAMILY MEMBER"/>
    <property type="match status" value="1"/>
</dbReference>